<feature type="signal peptide" evidence="1">
    <location>
        <begin position="1"/>
        <end position="20"/>
    </location>
</feature>
<evidence type="ECO:0000313" key="2">
    <source>
        <dbReference type="EMBL" id="KAK6732680.1"/>
    </source>
</evidence>
<keyword evidence="3" id="KW-1185">Reference proteome</keyword>
<dbReference type="EMBL" id="JAVFWL010000002">
    <property type="protein sequence ID" value="KAK6732680.1"/>
    <property type="molecule type" value="Genomic_DNA"/>
</dbReference>
<gene>
    <name evidence="2" type="primary">Necator_chrII.g4614</name>
    <name evidence="2" type="ORF">RB195_016822</name>
</gene>
<protein>
    <submittedName>
        <fullName evidence="2">Uncharacterized protein</fullName>
    </submittedName>
</protein>
<dbReference type="InterPro" id="IPR038204">
    <property type="entry name" value="Abf-1/2_sf"/>
</dbReference>
<dbReference type="Gene3D" id="3.30.30.110">
    <property type="entry name" value="Antibacterial factor-related peptide"/>
    <property type="match status" value="1"/>
</dbReference>
<reference evidence="2 3" key="1">
    <citation type="submission" date="2023-08" db="EMBL/GenBank/DDBJ databases">
        <title>A Necator americanus chromosomal reference genome.</title>
        <authorList>
            <person name="Ilik V."/>
            <person name="Petrzelkova K.J."/>
            <person name="Pardy F."/>
            <person name="Fuh T."/>
            <person name="Niatou-Singa F.S."/>
            <person name="Gouil Q."/>
            <person name="Baker L."/>
            <person name="Ritchie M.E."/>
            <person name="Jex A.R."/>
            <person name="Gazzola D."/>
            <person name="Li H."/>
            <person name="Toshio Fujiwara R."/>
            <person name="Zhan B."/>
            <person name="Aroian R.V."/>
            <person name="Pafco B."/>
            <person name="Schwarz E.M."/>
        </authorList>
    </citation>
    <scope>NUCLEOTIDE SEQUENCE [LARGE SCALE GENOMIC DNA]</scope>
    <source>
        <strain evidence="2 3">Aroian</strain>
        <tissue evidence="2">Whole animal</tissue>
    </source>
</reference>
<evidence type="ECO:0000313" key="3">
    <source>
        <dbReference type="Proteomes" id="UP001303046"/>
    </source>
</evidence>
<name>A0ABR1C4J8_NECAM</name>
<proteinExistence type="predicted"/>
<sequence length="145" mass="16525">MRLWLIIFLLLSVLSNVADSYVFPLCSRMFVKPKLSRKRCMTACTALRCKKGTCKRIRGQPKCSCKRFAILQETRITNPPAISVGDYTTVAMLMYCGDANEEGERERGCAVAMRNDYKNLVEEPQRRQDASMYVSEITQYANFGS</sequence>
<evidence type="ECO:0000256" key="1">
    <source>
        <dbReference type="SAM" id="SignalP"/>
    </source>
</evidence>
<accession>A0ABR1C4J8</accession>
<feature type="chain" id="PRO_5045673994" evidence="1">
    <location>
        <begin position="21"/>
        <end position="145"/>
    </location>
</feature>
<comment type="caution">
    <text evidence="2">The sequence shown here is derived from an EMBL/GenBank/DDBJ whole genome shotgun (WGS) entry which is preliminary data.</text>
</comment>
<keyword evidence="1" id="KW-0732">Signal</keyword>
<dbReference type="Proteomes" id="UP001303046">
    <property type="component" value="Unassembled WGS sequence"/>
</dbReference>
<organism evidence="2 3">
    <name type="scientific">Necator americanus</name>
    <name type="common">Human hookworm</name>
    <dbReference type="NCBI Taxonomy" id="51031"/>
    <lineage>
        <taxon>Eukaryota</taxon>
        <taxon>Metazoa</taxon>
        <taxon>Ecdysozoa</taxon>
        <taxon>Nematoda</taxon>
        <taxon>Chromadorea</taxon>
        <taxon>Rhabditida</taxon>
        <taxon>Rhabditina</taxon>
        <taxon>Rhabditomorpha</taxon>
        <taxon>Strongyloidea</taxon>
        <taxon>Ancylostomatidae</taxon>
        <taxon>Bunostominae</taxon>
        <taxon>Necator</taxon>
    </lineage>
</organism>